<dbReference type="Bgee" id="WBGene00020330">
    <property type="expression patterns" value="Expressed in embryo and 4 other cell types or tissues"/>
</dbReference>
<keyword evidence="1" id="KW-1133">Transmembrane helix</keyword>
<evidence type="ECO:0000313" key="4">
    <source>
        <dbReference type="Proteomes" id="UP000001940"/>
    </source>
</evidence>
<dbReference type="OrthoDB" id="19653at2759"/>
<dbReference type="PeptideAtlas" id="Q8T3D3"/>
<keyword evidence="4" id="KW-1185">Reference proteome</keyword>
<evidence type="ECO:0000256" key="1">
    <source>
        <dbReference type="SAM" id="Phobius"/>
    </source>
</evidence>
<reference evidence="3 4" key="1">
    <citation type="journal article" date="1998" name="Science">
        <title>Genome sequence of the nematode C. elegans: a platform for investigating biology.</title>
        <authorList>
            <consortium name="The C. elegans sequencing consortium"/>
            <person name="Sulson J.E."/>
            <person name="Waterston R."/>
        </authorList>
    </citation>
    <scope>NUCLEOTIDE SEQUENCE [LARGE SCALE GENOMIC DNA]</scope>
    <source>
        <strain evidence="3 4">Bristol N2</strain>
    </source>
</reference>
<dbReference type="SUPFAM" id="SSF53474">
    <property type="entry name" value="alpha/beta-Hydrolases"/>
    <property type="match status" value="1"/>
</dbReference>
<dbReference type="HOGENOM" id="CLU_006586_13_3_1"/>
<dbReference type="RefSeq" id="NP_001380086.1">
    <property type="nucleotide sequence ID" value="NM_001392786.1"/>
</dbReference>
<gene>
    <name evidence="3 5" type="primary">cest-16</name>
    <name evidence="3" type="ORF">CELE_T07H6.1</name>
    <name evidence="5" type="ORF">T07H6.1</name>
</gene>
<dbReference type="InterPro" id="IPR002018">
    <property type="entry name" value="CarbesteraseB"/>
</dbReference>
<name>Q8T3D3_CAEEL</name>
<dbReference type="EMBL" id="BX284606">
    <property type="protein sequence ID" value="CCD74392.1"/>
    <property type="molecule type" value="Genomic_DNA"/>
</dbReference>
<feature type="domain" description="Carboxylesterase type B" evidence="2">
    <location>
        <begin position="12"/>
        <end position="91"/>
    </location>
</feature>
<keyword evidence="6" id="KW-1267">Proteomics identification</keyword>
<evidence type="ECO:0000313" key="5">
    <source>
        <dbReference type="WormBase" id="T07H6.1b"/>
    </source>
</evidence>
<keyword evidence="1" id="KW-0812">Transmembrane</keyword>
<dbReference type="CTD" id="180905"/>
<dbReference type="GeneID" id="180905"/>
<dbReference type="Proteomes" id="UP000001940">
    <property type="component" value="Chromosome X"/>
</dbReference>
<dbReference type="InterPro" id="IPR029058">
    <property type="entry name" value="AB_hydrolase_fold"/>
</dbReference>
<dbReference type="ESTHER" id="caeel-T07H6.1">
    <property type="family name" value="Carb_B_Nematoda"/>
</dbReference>
<dbReference type="Pfam" id="PF00135">
    <property type="entry name" value="COesterase"/>
    <property type="match status" value="1"/>
</dbReference>
<evidence type="ECO:0000313" key="3">
    <source>
        <dbReference type="EMBL" id="CCD74392.1"/>
    </source>
</evidence>
<sequence>MKRTEKSEILEKAAFHGLDHAFIFSKGYSSNFEISPYTKREETMSKILCTMLTNFVKNGDPSTTRFSWPIFSGNSSQYVSLDVPLKLLEGEIHFPDAQFWNTEAELITRYVSKDSETDLDPDADLTNEERVQLSAYRRSWYALWVLVIILSLLIWAFVGYCAYYKSKSPRNRPYDNILISKPN</sequence>
<dbReference type="AGR" id="WB:WBGene00020330"/>
<keyword evidence="1" id="KW-0472">Membrane</keyword>
<dbReference type="UCSC" id="T07H6.1a">
    <property type="organism name" value="c. elegans"/>
</dbReference>
<dbReference type="AlphaFoldDB" id="Q8T3D3"/>
<feature type="transmembrane region" description="Helical" evidence="1">
    <location>
        <begin position="140"/>
        <end position="163"/>
    </location>
</feature>
<dbReference type="ExpressionAtlas" id="Q8T3D3">
    <property type="expression patterns" value="baseline and differential"/>
</dbReference>
<protein>
    <submittedName>
        <fullName evidence="3">Carboxylesterase type B domain-containing protein</fullName>
    </submittedName>
</protein>
<accession>Q8T3D3</accession>
<evidence type="ECO:0007829" key="6">
    <source>
        <dbReference type="PeptideAtlas" id="Q8T3D3"/>
    </source>
</evidence>
<dbReference type="WormBase" id="T07H6.1b">
    <property type="protein sequence ID" value="CE30450"/>
    <property type="gene ID" value="WBGene00020330"/>
    <property type="gene designation" value="cest-16"/>
</dbReference>
<organism evidence="3 4">
    <name type="scientific">Caenorhabditis elegans</name>
    <dbReference type="NCBI Taxonomy" id="6239"/>
    <lineage>
        <taxon>Eukaryota</taxon>
        <taxon>Metazoa</taxon>
        <taxon>Ecdysozoa</taxon>
        <taxon>Nematoda</taxon>
        <taxon>Chromadorea</taxon>
        <taxon>Rhabditida</taxon>
        <taxon>Rhabditina</taxon>
        <taxon>Rhabditomorpha</taxon>
        <taxon>Rhabditoidea</taxon>
        <taxon>Rhabditidae</taxon>
        <taxon>Peloderinae</taxon>
        <taxon>Caenorhabditis</taxon>
    </lineage>
</organism>
<proteinExistence type="evidence at protein level"/>
<evidence type="ECO:0000259" key="2">
    <source>
        <dbReference type="Pfam" id="PF00135"/>
    </source>
</evidence>
<dbReference type="KEGG" id="cel:CELE_T07H6.1"/>
<dbReference type="Gene3D" id="3.40.50.1820">
    <property type="entry name" value="alpha/beta hydrolase"/>
    <property type="match status" value="1"/>
</dbReference>